<dbReference type="GO" id="GO:0016628">
    <property type="term" value="F:oxidoreductase activity, acting on the CH-CH group of donors, NAD or NADP as acceptor"/>
    <property type="evidence" value="ECO:0007669"/>
    <property type="project" value="InterPro"/>
</dbReference>
<dbReference type="GO" id="GO:0016616">
    <property type="term" value="F:oxidoreductase activity, acting on the CH-OH group of donors, NAD or NADP as acceptor"/>
    <property type="evidence" value="ECO:0007669"/>
    <property type="project" value="InterPro"/>
</dbReference>
<organism evidence="5 6">
    <name type="scientific">Notoacmeibacter ruber</name>
    <dbReference type="NCBI Taxonomy" id="2670375"/>
    <lineage>
        <taxon>Bacteria</taxon>
        <taxon>Pseudomonadati</taxon>
        <taxon>Pseudomonadota</taxon>
        <taxon>Alphaproteobacteria</taxon>
        <taxon>Hyphomicrobiales</taxon>
        <taxon>Notoacmeibacteraceae</taxon>
        <taxon>Notoacmeibacter</taxon>
    </lineage>
</organism>
<dbReference type="RefSeq" id="WP_121646787.1">
    <property type="nucleotide sequence ID" value="NZ_RCWN01000003.1"/>
</dbReference>
<dbReference type="PIRSF" id="PIRSF500136">
    <property type="entry name" value="UDP_ManNAc_DH"/>
    <property type="match status" value="1"/>
</dbReference>
<dbReference type="InterPro" id="IPR036291">
    <property type="entry name" value="NAD(P)-bd_dom_sf"/>
</dbReference>
<dbReference type="EMBL" id="RCWN01000003">
    <property type="protein sequence ID" value="RLQ84998.1"/>
    <property type="molecule type" value="Genomic_DNA"/>
</dbReference>
<dbReference type="PIRSF" id="PIRSF000124">
    <property type="entry name" value="UDPglc_GDPman_dh"/>
    <property type="match status" value="1"/>
</dbReference>
<dbReference type="InterPro" id="IPR001732">
    <property type="entry name" value="UDP-Glc/GDP-Man_DH_N"/>
</dbReference>
<dbReference type="Proteomes" id="UP000281094">
    <property type="component" value="Unassembled WGS sequence"/>
</dbReference>
<keyword evidence="2" id="KW-0520">NAD</keyword>
<sequence>MNYSHVLGTKLQSRNATVGIIGLGYVGLPLAVSAASVFPTIGFDLDPRKVEAILSCQSYINAVSDERLRGVVDQGCFSATTDLERLSECDVIVICVPTPLSSHREPDLSFVIATTEMIAASLRKGQLIVLESTTYPGTTEEVMKPILQAGGLMSRQDFFLAFSPEREDPGNTVHETKTIPKIVAGEGRDANDLASAFYDAFIDRVVTVSTPATAEAVKITENVFRSVNIALVNELKMIYDAMGIDIWEVIEAAATKPFGYMPFYPGPGLGGHCIPIDPFYLSWKAREYGLSTRFIELAGEINLSMPRYVVRRLEEVLDRELRKSVGSSRILVAGIAYKKNVSDMRESPSTVMMEMLAARGANVDYTDPHVPVIPELRDHPELHGRRSVNPKSIEDHVYDLVLIATDHDAFDYPVLASKARLVLDTRNAMARRKLDQTNVFSA</sequence>
<dbReference type="Pfam" id="PF03720">
    <property type="entry name" value="UDPG_MGDP_dh_C"/>
    <property type="match status" value="1"/>
</dbReference>
<evidence type="ECO:0000313" key="6">
    <source>
        <dbReference type="Proteomes" id="UP000281094"/>
    </source>
</evidence>
<dbReference type="InterPro" id="IPR028359">
    <property type="entry name" value="UDP_ManNAc/GlcNAc_DH"/>
</dbReference>
<protein>
    <submittedName>
        <fullName evidence="5">Nucleotide sugar dehydrogenase</fullName>
    </submittedName>
</protein>
<dbReference type="Pfam" id="PF00984">
    <property type="entry name" value="UDPG_MGDP_dh"/>
    <property type="match status" value="1"/>
</dbReference>
<evidence type="ECO:0000313" key="5">
    <source>
        <dbReference type="EMBL" id="RLQ84998.1"/>
    </source>
</evidence>
<dbReference type="SUPFAM" id="SSF48179">
    <property type="entry name" value="6-phosphogluconate dehydrogenase C-terminal domain-like"/>
    <property type="match status" value="1"/>
</dbReference>
<dbReference type="Pfam" id="PF03721">
    <property type="entry name" value="UDPG_MGDP_dh_N"/>
    <property type="match status" value="1"/>
</dbReference>
<evidence type="ECO:0000256" key="3">
    <source>
        <dbReference type="PIRNR" id="PIRNR000124"/>
    </source>
</evidence>
<keyword evidence="1" id="KW-0560">Oxidoreductase</keyword>
<dbReference type="NCBIfam" id="TIGR03026">
    <property type="entry name" value="NDP-sugDHase"/>
    <property type="match status" value="1"/>
</dbReference>
<evidence type="ECO:0000256" key="2">
    <source>
        <dbReference type="ARBA" id="ARBA00023027"/>
    </source>
</evidence>
<dbReference type="InterPro" id="IPR036220">
    <property type="entry name" value="UDP-Glc/GDP-Man_DH_C_sf"/>
</dbReference>
<comment type="similarity">
    <text evidence="3">Belongs to the UDP-glucose/GDP-mannose dehydrogenase family.</text>
</comment>
<feature type="domain" description="UDP-glucose/GDP-mannose dehydrogenase C-terminal" evidence="4">
    <location>
        <begin position="331"/>
        <end position="431"/>
    </location>
</feature>
<dbReference type="SUPFAM" id="SSF51735">
    <property type="entry name" value="NAD(P)-binding Rossmann-fold domains"/>
    <property type="match status" value="1"/>
</dbReference>
<dbReference type="AlphaFoldDB" id="A0A3L7J2Z5"/>
<dbReference type="GO" id="GO:0000271">
    <property type="term" value="P:polysaccharide biosynthetic process"/>
    <property type="evidence" value="ECO:0007669"/>
    <property type="project" value="InterPro"/>
</dbReference>
<proteinExistence type="inferred from homology"/>
<dbReference type="GO" id="GO:0051287">
    <property type="term" value="F:NAD binding"/>
    <property type="evidence" value="ECO:0007669"/>
    <property type="project" value="InterPro"/>
</dbReference>
<dbReference type="InterPro" id="IPR017476">
    <property type="entry name" value="UDP-Glc/GDP-Man"/>
</dbReference>
<comment type="caution">
    <text evidence="5">The sequence shown here is derived from an EMBL/GenBank/DDBJ whole genome shotgun (WGS) entry which is preliminary data.</text>
</comment>
<dbReference type="PANTHER" id="PTHR43491">
    <property type="entry name" value="UDP-N-ACETYL-D-MANNOSAMINE DEHYDROGENASE"/>
    <property type="match status" value="1"/>
</dbReference>
<dbReference type="InterPro" id="IPR014027">
    <property type="entry name" value="UDP-Glc/GDP-Man_DH_C"/>
</dbReference>
<dbReference type="SMART" id="SM00984">
    <property type="entry name" value="UDPG_MGDP_dh_C"/>
    <property type="match status" value="1"/>
</dbReference>
<dbReference type="InterPro" id="IPR008927">
    <property type="entry name" value="6-PGluconate_DH-like_C_sf"/>
</dbReference>
<reference evidence="5 6" key="1">
    <citation type="submission" date="2018-10" db="EMBL/GenBank/DDBJ databases">
        <title>Notoacmeibacter sp. M2BS9Y-3-1, whole genome shotgun sequence.</title>
        <authorList>
            <person name="Tuo L."/>
        </authorList>
    </citation>
    <scope>NUCLEOTIDE SEQUENCE [LARGE SCALE GENOMIC DNA]</scope>
    <source>
        <strain evidence="5 6">M2BS9Y-3-1</strain>
    </source>
</reference>
<evidence type="ECO:0000259" key="4">
    <source>
        <dbReference type="SMART" id="SM00984"/>
    </source>
</evidence>
<name>A0A3L7J2Z5_9HYPH</name>
<dbReference type="Gene3D" id="3.40.50.720">
    <property type="entry name" value="NAD(P)-binding Rossmann-like Domain"/>
    <property type="match status" value="2"/>
</dbReference>
<evidence type="ECO:0000256" key="1">
    <source>
        <dbReference type="ARBA" id="ARBA00023002"/>
    </source>
</evidence>
<accession>A0A3L7J2Z5</accession>
<gene>
    <name evidence="5" type="ORF">D8780_15570</name>
</gene>
<dbReference type="SUPFAM" id="SSF52413">
    <property type="entry name" value="UDP-glucose/GDP-mannose dehydrogenase C-terminal domain"/>
    <property type="match status" value="1"/>
</dbReference>
<keyword evidence="6" id="KW-1185">Reference proteome</keyword>
<dbReference type="InterPro" id="IPR014026">
    <property type="entry name" value="UDP-Glc/GDP-Man_DH_dimer"/>
</dbReference>
<dbReference type="PANTHER" id="PTHR43491:SF1">
    <property type="entry name" value="UDP-N-ACETYL-D-MANNOSAMINE DEHYDROGENASE"/>
    <property type="match status" value="1"/>
</dbReference>